<dbReference type="Proteomes" id="UP000044625">
    <property type="component" value="Unassembled WGS sequence"/>
</dbReference>
<dbReference type="SUPFAM" id="SSF52540">
    <property type="entry name" value="P-loop containing nucleoside triphosphate hydrolases"/>
    <property type="match status" value="1"/>
</dbReference>
<dbReference type="CDD" id="cd00009">
    <property type="entry name" value="AAA"/>
    <property type="match status" value="1"/>
</dbReference>
<proteinExistence type="predicted"/>
<dbReference type="Gene3D" id="3.40.50.300">
    <property type="entry name" value="P-loop containing nucleotide triphosphate hydrolases"/>
    <property type="match status" value="1"/>
</dbReference>
<dbReference type="PANTHER" id="PTHR34301:SF8">
    <property type="entry name" value="ATPASE DOMAIN-CONTAINING PROTEIN"/>
    <property type="match status" value="1"/>
</dbReference>
<evidence type="ECO:0000313" key="2">
    <source>
        <dbReference type="EMBL" id="CRY69486.1"/>
    </source>
</evidence>
<feature type="domain" description="AAA+ ATPase" evidence="1">
    <location>
        <begin position="48"/>
        <end position="224"/>
    </location>
</feature>
<reference evidence="2 3" key="1">
    <citation type="submission" date="2015-03" db="EMBL/GenBank/DDBJ databases">
        <authorList>
            <consortium name="Pathogen Informatics"/>
            <person name="Murphy D."/>
        </authorList>
    </citation>
    <scope>NUCLEOTIDE SEQUENCE [LARGE SCALE GENOMIC DNA]</scope>
    <source>
        <strain evidence="3">type strain: CIP110230</strain>
    </source>
</reference>
<keyword evidence="2" id="KW-0238">DNA-binding</keyword>
<protein>
    <submittedName>
        <fullName evidence="2">DNA-binding protein</fullName>
    </submittedName>
</protein>
<evidence type="ECO:0000259" key="1">
    <source>
        <dbReference type="SMART" id="SM00382"/>
    </source>
</evidence>
<gene>
    <name evidence="2" type="ORF">ERS137968_04638</name>
</gene>
<dbReference type="PANTHER" id="PTHR34301">
    <property type="entry name" value="DNA-BINDING PROTEIN-RELATED"/>
    <property type="match status" value="1"/>
</dbReference>
<dbReference type="InterPro" id="IPR041664">
    <property type="entry name" value="AAA_16"/>
</dbReference>
<evidence type="ECO:0000313" key="3">
    <source>
        <dbReference type="Proteomes" id="UP000044625"/>
    </source>
</evidence>
<organism evidence="2 3">
    <name type="scientific">Yersinia pekkanenii</name>
    <dbReference type="NCBI Taxonomy" id="1288385"/>
    <lineage>
        <taxon>Bacteria</taxon>
        <taxon>Pseudomonadati</taxon>
        <taxon>Pseudomonadota</taxon>
        <taxon>Gammaproteobacteria</taxon>
        <taxon>Enterobacterales</taxon>
        <taxon>Yersiniaceae</taxon>
        <taxon>Yersinia</taxon>
    </lineage>
</organism>
<comment type="caution">
    <text evidence="2">The sequence shown here is derived from an EMBL/GenBank/DDBJ whole genome shotgun (WGS) entry which is preliminary data.</text>
</comment>
<dbReference type="RefSeq" id="WP_050692049.1">
    <property type="nucleotide sequence ID" value="NZ_CAWMMU010000054.1"/>
</dbReference>
<dbReference type="InterPro" id="IPR027417">
    <property type="entry name" value="P-loop_NTPase"/>
</dbReference>
<dbReference type="EMBL" id="CWJL01000054">
    <property type="protein sequence ID" value="CRY69486.1"/>
    <property type="molecule type" value="Genomic_DNA"/>
</dbReference>
<name>A0ABM9TZF6_9GAMM</name>
<dbReference type="GO" id="GO:0003677">
    <property type="term" value="F:DNA binding"/>
    <property type="evidence" value="ECO:0007669"/>
    <property type="project" value="UniProtKB-KW"/>
</dbReference>
<keyword evidence="3" id="KW-1185">Reference proteome</keyword>
<dbReference type="InterPro" id="IPR003593">
    <property type="entry name" value="AAA+_ATPase"/>
</dbReference>
<dbReference type="SMART" id="SM00382">
    <property type="entry name" value="AAA"/>
    <property type="match status" value="1"/>
</dbReference>
<sequence>MSIANCDLDTFATKLNDVLTLSVPIRTPEKLFGRERQLETIQLALKSPGRHVFIYGDRGVGKTSLAHTAANLVQSSDKKPLMVSCDPDSTLESVITAICAQSLTNMPFERYKTSTTLGINLSAIKAEARLDERDLPSIQTIMNMATAVAGLKYISQYYSENTVIVIDEFDLIRNEEERARFGLLIKQLSDGDVPIHILFTGIGQSISDLIGGHLSSQRQIEQIDLDRLHWSGRQCIVESAFSHFNIDIPSDIADRICALSDGFPYYVHLMCSKLLHECYMAEDIIDSVTRELFMSSLDAAVMSAEETLRRCYEMATYRDEHMHYILWAMAEGADLNRKKEHFIISYLQVMKLLVLQPLTQKAFDSRISRLRQDNHGAILSHALIGNDGVRPGWYRFRENMIRGFVRMQAEKCGIMLDFDRLYSAQTASVRTAAVRGVYNPLSPVERSVARLRRDDEEEDIQG</sequence>
<accession>A0ABM9TZF6</accession>
<dbReference type="Pfam" id="PF13191">
    <property type="entry name" value="AAA_16"/>
    <property type="match status" value="1"/>
</dbReference>